<evidence type="ECO:0000313" key="1">
    <source>
        <dbReference type="EMBL" id="KAL0056728.1"/>
    </source>
</evidence>
<sequence>MAHAQQTPSFTDHRPPFEFFATPHLPCISEIVSGFEALGRPPTPFQVSPAVFDALRFIGALGVHARTSPSAMLAAMKPFVWNQLIEPWLKALLIMCLVTTTETSPTSREAQRDVLWFVPWCMNSFIDIPFEFALSDSTDIPYAVTSQLQYLLVRAWLEVLGKGHAASDWWSILLLKLNVNHDTDADTDTHTSVGLFDTRTLGALKLENIPAFRRYLVSMTSRLPSAEDQDLAAFAAFMYLLADIVSRARVGVLQQDAGRQEVYDMLVNDTLPLLIRLSTKILRIMKAGEDSPQEEKDECDGVEAILFCTLFILTRFLDGPCSVYRALTSGLLSAFLKHPHSLPALTPQLQYGVYSLFNIISRFMVYPAIVKEFTRAIRNGGTAFNDHMQTVSNRLSFCWQDCMAKARYVWAIREDLKAHGTLRRCAVATVGLHKISDCPL</sequence>
<organism evidence="1 2">
    <name type="scientific">Marasmius tenuissimus</name>
    <dbReference type="NCBI Taxonomy" id="585030"/>
    <lineage>
        <taxon>Eukaryota</taxon>
        <taxon>Fungi</taxon>
        <taxon>Dikarya</taxon>
        <taxon>Basidiomycota</taxon>
        <taxon>Agaricomycotina</taxon>
        <taxon>Agaricomycetes</taxon>
        <taxon>Agaricomycetidae</taxon>
        <taxon>Agaricales</taxon>
        <taxon>Marasmiineae</taxon>
        <taxon>Marasmiaceae</taxon>
        <taxon>Marasmius</taxon>
    </lineage>
</organism>
<evidence type="ECO:0000313" key="2">
    <source>
        <dbReference type="Proteomes" id="UP001437256"/>
    </source>
</evidence>
<dbReference type="EMBL" id="JBBXMP010001020">
    <property type="protein sequence ID" value="KAL0056728.1"/>
    <property type="molecule type" value="Genomic_DNA"/>
</dbReference>
<gene>
    <name evidence="1" type="ORF">AAF712_016664</name>
</gene>
<keyword evidence="2" id="KW-1185">Reference proteome</keyword>
<dbReference type="Proteomes" id="UP001437256">
    <property type="component" value="Unassembled WGS sequence"/>
</dbReference>
<proteinExistence type="predicted"/>
<reference evidence="1 2" key="1">
    <citation type="submission" date="2024-05" db="EMBL/GenBank/DDBJ databases">
        <title>A draft genome resource for the thread blight pathogen Marasmius tenuissimus strain MS-2.</title>
        <authorList>
            <person name="Yulfo-Soto G.E."/>
            <person name="Baruah I.K."/>
            <person name="Amoako-Attah I."/>
            <person name="Bukari Y."/>
            <person name="Meinhardt L.W."/>
            <person name="Bailey B.A."/>
            <person name="Cohen S.P."/>
        </authorList>
    </citation>
    <scope>NUCLEOTIDE SEQUENCE [LARGE SCALE GENOMIC DNA]</scope>
    <source>
        <strain evidence="1 2">MS-2</strain>
    </source>
</reference>
<name>A0ABR2Z652_9AGAR</name>
<accession>A0ABR2Z652</accession>
<comment type="caution">
    <text evidence="1">The sequence shown here is derived from an EMBL/GenBank/DDBJ whole genome shotgun (WGS) entry which is preliminary data.</text>
</comment>
<protein>
    <submittedName>
        <fullName evidence="1">Uncharacterized protein</fullName>
    </submittedName>
</protein>